<dbReference type="Proteomes" id="UP000006329">
    <property type="component" value="Unassembled WGS sequence"/>
</dbReference>
<comment type="caution">
    <text evidence="2">The sequence shown here is derived from an EMBL/GenBank/DDBJ whole genome shotgun (WGS) entry which is preliminary data.</text>
</comment>
<sequence>MVKRNKKQGIDTNFDMPGNSKSSEKQIPTIENSVKISPAPKDRPKKSSKR</sequence>
<keyword evidence="3" id="KW-1185">Reference proteome</keyword>
<evidence type="ECO:0000256" key="1">
    <source>
        <dbReference type="SAM" id="MobiDB-lite"/>
    </source>
</evidence>
<name>A0A0E2BJU3_9LEPT</name>
<proteinExistence type="predicted"/>
<evidence type="ECO:0000313" key="3">
    <source>
        <dbReference type="Proteomes" id="UP000006329"/>
    </source>
</evidence>
<accession>A0A0E2BJU3</accession>
<dbReference type="AlphaFoldDB" id="A0A0E2BJU3"/>
<organism evidence="2 3">
    <name type="scientific">Leptospira santarosai str. MOR084</name>
    <dbReference type="NCBI Taxonomy" id="1049984"/>
    <lineage>
        <taxon>Bacteria</taxon>
        <taxon>Pseudomonadati</taxon>
        <taxon>Spirochaetota</taxon>
        <taxon>Spirochaetia</taxon>
        <taxon>Leptospirales</taxon>
        <taxon>Leptospiraceae</taxon>
        <taxon>Leptospira</taxon>
    </lineage>
</organism>
<evidence type="ECO:0000313" key="2">
    <source>
        <dbReference type="EMBL" id="EKO35430.1"/>
    </source>
</evidence>
<feature type="region of interest" description="Disordered" evidence="1">
    <location>
        <begin position="1"/>
        <end position="50"/>
    </location>
</feature>
<dbReference type="EMBL" id="AHON02000013">
    <property type="protein sequence ID" value="EKO35430.1"/>
    <property type="molecule type" value="Genomic_DNA"/>
</dbReference>
<protein>
    <submittedName>
        <fullName evidence="2">Uncharacterized protein</fullName>
    </submittedName>
</protein>
<reference evidence="2" key="1">
    <citation type="submission" date="2012-10" db="EMBL/GenBank/DDBJ databases">
        <authorList>
            <person name="Harkins D.M."/>
            <person name="Durkin A.S."/>
            <person name="Brinkac L.M."/>
            <person name="Haft D.H."/>
            <person name="Selengut J.D."/>
            <person name="Sanka R."/>
            <person name="DePew J."/>
            <person name="Purushe J."/>
            <person name="Matthias M.A."/>
            <person name="Vinetz J.M."/>
            <person name="Sutton G.G."/>
            <person name="Nierman W.C."/>
            <person name="Fouts D.E."/>
        </authorList>
    </citation>
    <scope>NUCLEOTIDE SEQUENCE [LARGE SCALE GENOMIC DNA]</scope>
    <source>
        <strain evidence="2">MOR084</strain>
    </source>
</reference>
<feature type="compositionally biased region" description="Polar residues" evidence="1">
    <location>
        <begin position="19"/>
        <end position="35"/>
    </location>
</feature>
<gene>
    <name evidence="2" type="ORF">LEP1GSC179_0948</name>
</gene>